<feature type="region of interest" description="Disordered" evidence="1">
    <location>
        <begin position="60"/>
        <end position="200"/>
    </location>
</feature>
<keyword evidence="3" id="KW-1185">Reference proteome</keyword>
<reference evidence="2" key="1">
    <citation type="journal article" date="2021" name="Nat. Commun.">
        <title>Genetic determinants of endophytism in the Arabidopsis root mycobiome.</title>
        <authorList>
            <person name="Mesny F."/>
            <person name="Miyauchi S."/>
            <person name="Thiergart T."/>
            <person name="Pickel B."/>
            <person name="Atanasova L."/>
            <person name="Karlsson M."/>
            <person name="Huettel B."/>
            <person name="Barry K.W."/>
            <person name="Haridas S."/>
            <person name="Chen C."/>
            <person name="Bauer D."/>
            <person name="Andreopoulos W."/>
            <person name="Pangilinan J."/>
            <person name="LaButti K."/>
            <person name="Riley R."/>
            <person name="Lipzen A."/>
            <person name="Clum A."/>
            <person name="Drula E."/>
            <person name="Henrissat B."/>
            <person name="Kohler A."/>
            <person name="Grigoriev I.V."/>
            <person name="Martin F.M."/>
            <person name="Hacquard S."/>
        </authorList>
    </citation>
    <scope>NUCLEOTIDE SEQUENCE</scope>
    <source>
        <strain evidence="2">FSSC 5 MPI-SDFR-AT-0091</strain>
    </source>
</reference>
<feature type="compositionally biased region" description="Basic and acidic residues" evidence="1">
    <location>
        <begin position="288"/>
        <end position="309"/>
    </location>
</feature>
<feature type="region of interest" description="Disordered" evidence="1">
    <location>
        <begin position="279"/>
        <end position="316"/>
    </location>
</feature>
<name>A0A9P9HL80_FUSSL</name>
<evidence type="ECO:0000313" key="3">
    <source>
        <dbReference type="Proteomes" id="UP000736672"/>
    </source>
</evidence>
<feature type="compositionally biased region" description="Low complexity" evidence="1">
    <location>
        <begin position="399"/>
        <end position="443"/>
    </location>
</feature>
<evidence type="ECO:0000256" key="1">
    <source>
        <dbReference type="SAM" id="MobiDB-lite"/>
    </source>
</evidence>
<dbReference type="EMBL" id="JAGTJS010000009">
    <property type="protein sequence ID" value="KAH7258504.1"/>
    <property type="molecule type" value="Genomic_DNA"/>
</dbReference>
<accession>A0A9P9HL80</accession>
<comment type="caution">
    <text evidence="2">The sequence shown here is derived from an EMBL/GenBank/DDBJ whole genome shotgun (WGS) entry which is preliminary data.</text>
</comment>
<feature type="compositionally biased region" description="Low complexity" evidence="1">
    <location>
        <begin position="141"/>
        <end position="161"/>
    </location>
</feature>
<protein>
    <submittedName>
        <fullName evidence="2">Uncharacterized protein</fullName>
    </submittedName>
</protein>
<feature type="compositionally biased region" description="Low complexity" evidence="1">
    <location>
        <begin position="96"/>
        <end position="112"/>
    </location>
</feature>
<feature type="compositionally biased region" description="Low complexity" evidence="1">
    <location>
        <begin position="119"/>
        <end position="134"/>
    </location>
</feature>
<feature type="region of interest" description="Disordered" evidence="1">
    <location>
        <begin position="399"/>
        <end position="452"/>
    </location>
</feature>
<gene>
    <name evidence="2" type="ORF">B0J15DRAFT_548641</name>
</gene>
<dbReference type="AlphaFoldDB" id="A0A9P9HL80"/>
<proteinExistence type="predicted"/>
<organism evidence="2 3">
    <name type="scientific">Fusarium solani</name>
    <name type="common">Filamentous fungus</name>
    <dbReference type="NCBI Taxonomy" id="169388"/>
    <lineage>
        <taxon>Eukaryota</taxon>
        <taxon>Fungi</taxon>
        <taxon>Dikarya</taxon>
        <taxon>Ascomycota</taxon>
        <taxon>Pezizomycotina</taxon>
        <taxon>Sordariomycetes</taxon>
        <taxon>Hypocreomycetidae</taxon>
        <taxon>Hypocreales</taxon>
        <taxon>Nectriaceae</taxon>
        <taxon>Fusarium</taxon>
        <taxon>Fusarium solani species complex</taxon>
    </lineage>
</organism>
<feature type="compositionally biased region" description="Polar residues" evidence="1">
    <location>
        <begin position="170"/>
        <end position="193"/>
    </location>
</feature>
<dbReference type="Proteomes" id="UP000736672">
    <property type="component" value="Unassembled WGS sequence"/>
</dbReference>
<evidence type="ECO:0000313" key="2">
    <source>
        <dbReference type="EMBL" id="KAH7258504.1"/>
    </source>
</evidence>
<sequence>MGLVRKTITLASGLVGVVDGTVLALANTTLTPAPTAHTIGHHTISLGSDRVVVVDGETTTLPSLGDVGGSSFQPSTIVESSETDLSAPTGSSDTPQDTATTATGSAQSGSTDLPATLDTTSGSGSLTTSNGPGSDSTTEPTSTATGHSSDSTSGSDSGSTGEPNPISDGQDVTQSVPQTTSETTTVNPITGTMTEPPMGFSTELITNSDLTTNTWITTTKDDQETVVPVLVGCPCCGGTFGGIILWGLPSVTNVVFNLPSLPPFYLPCIHVLGASIGQCTQGPSDPPEDSKSDPSSRLDDETKTRERETSASSSRCDATDTATDVFVACGTGSADGSATTTCSTSTTIVTGCSVSGSTTTSITGGVCLLRPTPDARGPIGTYSFQGHVPFSLPDIAETVSEMESSTASSTGSTVESSTVLTLQPPTSTSFSTLISTTSSTTLPPRVPAPAITMTTTDTPEFVQGYQTYTMTAVASAPANADSIRVFIPEADRPGMNWEVSLPPILFFGIRIDVRANIRSWRVGTSDEGTTLASGDGGQDMSIKWETPRDTDGTYVEFFFTSDLPLSPQVFRVVAQSDGWACMPSHCNDPPMITTDKDGVVCTHRPCGHPVCSQGPVTPRAGCLVVHFSLLLQVTIITNNWVTDNGEKLKKEEKGCGAITGWNVKQINREVADESWTATYKITFNLPRTIKAGCVERAIASAGGPSGLRCFNSVSDWVL</sequence>
<feature type="compositionally biased region" description="Polar residues" evidence="1">
    <location>
        <begin position="70"/>
        <end position="95"/>
    </location>
</feature>
<dbReference type="OrthoDB" id="5084844at2759"/>